<keyword evidence="8 10" id="KW-0675">Receptor</keyword>
<evidence type="ECO:0000256" key="7">
    <source>
        <dbReference type="ARBA" id="ARBA00023136"/>
    </source>
</evidence>
<keyword evidence="3 10" id="KW-0716">Sensory transduction</keyword>
<evidence type="ECO:0000256" key="2">
    <source>
        <dbReference type="ARBA" id="ARBA00022475"/>
    </source>
</evidence>
<evidence type="ECO:0000256" key="1">
    <source>
        <dbReference type="ARBA" id="ARBA00004651"/>
    </source>
</evidence>
<keyword evidence="5 10" id="KW-0552">Olfaction</keyword>
<keyword evidence="7 10" id="KW-0472">Membrane</keyword>
<dbReference type="GO" id="GO:0004984">
    <property type="term" value="F:olfactory receptor activity"/>
    <property type="evidence" value="ECO:0007669"/>
    <property type="project" value="InterPro"/>
</dbReference>
<evidence type="ECO:0000256" key="6">
    <source>
        <dbReference type="ARBA" id="ARBA00022989"/>
    </source>
</evidence>
<organism evidence="11">
    <name type="scientific">Heortia vitessoides</name>
    <dbReference type="NCBI Taxonomy" id="1557813"/>
    <lineage>
        <taxon>Eukaryota</taxon>
        <taxon>Metazoa</taxon>
        <taxon>Ecdysozoa</taxon>
        <taxon>Arthropoda</taxon>
        <taxon>Hexapoda</taxon>
        <taxon>Insecta</taxon>
        <taxon>Pterygota</taxon>
        <taxon>Neoptera</taxon>
        <taxon>Endopterygota</taxon>
        <taxon>Lepidoptera</taxon>
        <taxon>Glossata</taxon>
        <taxon>Ditrysia</taxon>
        <taxon>Pyraloidea</taxon>
        <taxon>Crambidae</taxon>
        <taxon>Heortia</taxon>
    </lineage>
</organism>
<dbReference type="GO" id="GO:0005549">
    <property type="term" value="F:odorant binding"/>
    <property type="evidence" value="ECO:0007669"/>
    <property type="project" value="InterPro"/>
</dbReference>
<keyword evidence="6 10" id="KW-1133">Transmembrane helix</keyword>
<feature type="transmembrane region" description="Helical" evidence="10">
    <location>
        <begin position="174"/>
        <end position="194"/>
    </location>
</feature>
<name>A0A978W734_9NEOP</name>
<feature type="transmembrane region" description="Helical" evidence="10">
    <location>
        <begin position="76"/>
        <end position="94"/>
    </location>
</feature>
<dbReference type="PANTHER" id="PTHR21137:SF35">
    <property type="entry name" value="ODORANT RECEPTOR 19A-RELATED"/>
    <property type="match status" value="1"/>
</dbReference>
<sequence length="394" mass="46013">MLDAKDYVAFRGLQPHFNFMAKAGFFQLSIGNTEHQVYHYRKRQYVTWFILIIYNFQHILQAFLTRHDVEKLIDTMFIQLANFNSLNKHIIFYLRYRRIQRIIDTTKDKLFRPKTLADLEILNANEESTIKLLFHFLAVVLVFCFSFAVSPIVTKAIGQEVAILSYFPFDTTELFGFSLAITELAVTVSMESYATVIMDSTVIFCYRQTQTQLQLLKCHLEILVNVKEESGNLNNKYKDNEKIQKRLENCVRHYRKILWFAREVEDLFSQPITLQFLIQSWVICMTVYKLSGMTLGSSEFISTLSYLSIILLQIYLYCYFGTQLKVESEFVAQSVYIGRWLETSPRFRRQLLILMACVSKPIVPCASKIVPISLKTFIAVLKGSYSLFTILDQE</sequence>
<feature type="transmembrane region" description="Helical" evidence="10">
    <location>
        <begin position="45"/>
        <end position="64"/>
    </location>
</feature>
<evidence type="ECO:0000256" key="10">
    <source>
        <dbReference type="RuleBase" id="RU351113"/>
    </source>
</evidence>
<keyword evidence="9 10" id="KW-0807">Transducer</keyword>
<dbReference type="InterPro" id="IPR004117">
    <property type="entry name" value="7tm6_olfct_rcpt"/>
</dbReference>
<dbReference type="Pfam" id="PF02949">
    <property type="entry name" value="7tm_6"/>
    <property type="match status" value="1"/>
</dbReference>
<feature type="transmembrane region" description="Helical" evidence="10">
    <location>
        <begin position="132"/>
        <end position="154"/>
    </location>
</feature>
<evidence type="ECO:0000256" key="8">
    <source>
        <dbReference type="ARBA" id="ARBA00023170"/>
    </source>
</evidence>
<keyword evidence="4 10" id="KW-0812">Transmembrane</keyword>
<accession>A0A978W734</accession>
<evidence type="ECO:0000256" key="3">
    <source>
        <dbReference type="ARBA" id="ARBA00022606"/>
    </source>
</evidence>
<protein>
    <recommendedName>
        <fullName evidence="10">Odorant receptor</fullName>
    </recommendedName>
</protein>
<dbReference type="GO" id="GO:0005886">
    <property type="term" value="C:plasma membrane"/>
    <property type="evidence" value="ECO:0007669"/>
    <property type="project" value="UniProtKB-SubCell"/>
</dbReference>
<evidence type="ECO:0000313" key="11">
    <source>
        <dbReference type="EMBL" id="UVB79131.1"/>
    </source>
</evidence>
<dbReference type="GO" id="GO:0007165">
    <property type="term" value="P:signal transduction"/>
    <property type="evidence" value="ECO:0007669"/>
    <property type="project" value="UniProtKB-KW"/>
</dbReference>
<evidence type="ECO:0000256" key="4">
    <source>
        <dbReference type="ARBA" id="ARBA00022692"/>
    </source>
</evidence>
<evidence type="ECO:0000256" key="9">
    <source>
        <dbReference type="ARBA" id="ARBA00023224"/>
    </source>
</evidence>
<dbReference type="PANTHER" id="PTHR21137">
    <property type="entry name" value="ODORANT RECEPTOR"/>
    <property type="match status" value="1"/>
</dbReference>
<comment type="subcellular location">
    <subcellularLocation>
        <location evidence="1 10">Cell membrane</location>
        <topology evidence="1 10">Multi-pass membrane protein</topology>
    </subcellularLocation>
</comment>
<reference evidence="11" key="2">
    <citation type="submission" date="2021-03" db="EMBL/GenBank/DDBJ databases">
        <authorList>
            <person name="Li z."/>
        </authorList>
    </citation>
    <scope>NUCLEOTIDE SEQUENCE</scope>
    <source>
        <strain evidence="11">ZC1996037</strain>
        <tissue evidence="11">Antennae and mouthparts</tissue>
    </source>
</reference>
<proteinExistence type="evidence at transcript level"/>
<evidence type="ECO:0000256" key="5">
    <source>
        <dbReference type="ARBA" id="ARBA00022725"/>
    </source>
</evidence>
<reference evidence="11" key="1">
    <citation type="journal article" date="2021" name="Zhi Wu Bao Hu">
        <title>Identification and Analysis of Chemosensory Gene of Yellow Leaf Borer.</title>
        <authorList>
            <person name="Li Z."/>
            <person name="Liu L."/>
            <person name="Yang B."/>
            <person name="Yan S."/>
            <person name="Wang G."/>
        </authorList>
    </citation>
    <scope>NUCLEOTIDE SEQUENCE</scope>
    <source>
        <strain evidence="11">ZC1996037</strain>
        <tissue evidence="11">Antennae and mouthparts</tissue>
    </source>
</reference>
<keyword evidence="2" id="KW-1003">Cell membrane</keyword>
<dbReference type="AlphaFoldDB" id="A0A978W734"/>
<dbReference type="EMBL" id="MW717325">
    <property type="protein sequence ID" value="UVB79131.1"/>
    <property type="molecule type" value="mRNA"/>
</dbReference>
<comment type="caution">
    <text evidence="10">Lacks conserved residue(s) required for the propagation of feature annotation.</text>
</comment>
<feature type="transmembrane region" description="Helical" evidence="10">
    <location>
        <begin position="300"/>
        <end position="320"/>
    </location>
</feature>
<comment type="similarity">
    <text evidence="10">Belongs to the insect chemoreceptor superfamily. Heteromeric odorant receptor channel (TC 1.A.69) family.</text>
</comment>